<dbReference type="InterPro" id="IPR051767">
    <property type="entry name" value="Nucleoporin_NUP42"/>
</dbReference>
<dbReference type="GeneID" id="63684661"/>
<dbReference type="EMBL" id="JH795855">
    <property type="protein sequence ID" value="EJU06602.1"/>
    <property type="molecule type" value="Genomic_DNA"/>
</dbReference>
<keyword evidence="5" id="KW-1185">Reference proteome</keyword>
<feature type="compositionally biased region" description="Polar residues" evidence="3">
    <location>
        <begin position="281"/>
        <end position="296"/>
    </location>
</feature>
<proteinExistence type="predicted"/>
<comment type="subcellular location">
    <subcellularLocation>
        <location evidence="1">Nucleus</location>
    </subcellularLocation>
</comment>
<feature type="compositionally biased region" description="Low complexity" evidence="3">
    <location>
        <begin position="243"/>
        <end position="270"/>
    </location>
</feature>
<evidence type="ECO:0000313" key="5">
    <source>
        <dbReference type="Proteomes" id="UP000030653"/>
    </source>
</evidence>
<feature type="region of interest" description="Disordered" evidence="3">
    <location>
        <begin position="1"/>
        <end position="69"/>
    </location>
</feature>
<feature type="compositionally biased region" description="Polar residues" evidence="3">
    <location>
        <begin position="306"/>
        <end position="356"/>
    </location>
</feature>
<sequence length="502" mass="53035">MQPSGSSAFGNPGPSSGAFGSQSSGNAFGATGFGSSSNPTPFASSSNAFGGSTNPTTTGNAAPAQTSHGTAVFDPQALVRTMPLDMRDYLHGSMWPLTSYAVFKFESSILEGLDTSPEEVRLQYYQLRNTPGGLQQFESMWNSAYSNARSQYSDDPHRLAQMLTEADRRHKARLAQSQPGPTSAFGPGGMGAPQSAFGPGGSGMPQQQSAFSQPQQNAFGQPVVQSAFGPGGQGAPQLNAFGQPQPSTFSQPQQNAFGQPQQNAFTQPQQSAFGPGGIGPAQSTFGQPQPTTNAFGQPQPVINAFGQPQPTNAFGQPQPVQNAFTQAQPAQNAFGQPQPTPNVFGQPQVPQNTFGQPQPAQSAFGSGGSGQPQQTGFGAAPTAPTSFGQPQQQQQSNEPKMSIKFRQRPLVPNFIVPFPEKEAWTPGPVPSFDSHAGSLLPAEVRAKYKRPTWPETDAARKNVVDASAAVPEELRKECEDVWKADKFDYGKIPGIPPPSAYR</sequence>
<dbReference type="OrthoDB" id="20729at2759"/>
<evidence type="ECO:0000313" key="4">
    <source>
        <dbReference type="EMBL" id="EJU06602.1"/>
    </source>
</evidence>
<dbReference type="GO" id="GO:0005634">
    <property type="term" value="C:nucleus"/>
    <property type="evidence" value="ECO:0007669"/>
    <property type="project" value="UniProtKB-SubCell"/>
</dbReference>
<dbReference type="Proteomes" id="UP000030653">
    <property type="component" value="Unassembled WGS sequence"/>
</dbReference>
<dbReference type="RefSeq" id="XP_040633496.1">
    <property type="nucleotide sequence ID" value="XM_040769599.1"/>
</dbReference>
<feature type="compositionally biased region" description="Low complexity" evidence="3">
    <location>
        <begin position="35"/>
        <end position="66"/>
    </location>
</feature>
<dbReference type="PANTHER" id="PTHR46527:SF1">
    <property type="entry name" value="NUCLEOPORIN NUP42"/>
    <property type="match status" value="1"/>
</dbReference>
<dbReference type="AlphaFoldDB" id="M5GFU8"/>
<name>M5GFU8_DACPD</name>
<feature type="compositionally biased region" description="Low complexity" evidence="3">
    <location>
        <begin position="204"/>
        <end position="219"/>
    </location>
</feature>
<evidence type="ECO:0000256" key="3">
    <source>
        <dbReference type="SAM" id="MobiDB-lite"/>
    </source>
</evidence>
<feature type="region of interest" description="Disordered" evidence="3">
    <location>
        <begin position="175"/>
        <end position="405"/>
    </location>
</feature>
<keyword evidence="2" id="KW-0539">Nucleus</keyword>
<accession>M5GFU8</accession>
<dbReference type="HOGENOM" id="CLU_509095_0_0_1"/>
<protein>
    <submittedName>
        <fullName evidence="4">Uncharacterized protein</fullName>
    </submittedName>
</protein>
<gene>
    <name evidence="4" type="ORF">DACRYDRAFT_113266</name>
</gene>
<evidence type="ECO:0000256" key="1">
    <source>
        <dbReference type="ARBA" id="ARBA00004123"/>
    </source>
</evidence>
<organism evidence="4 5">
    <name type="scientific">Dacryopinax primogenitus (strain DJM 731)</name>
    <name type="common">Brown rot fungus</name>
    <dbReference type="NCBI Taxonomy" id="1858805"/>
    <lineage>
        <taxon>Eukaryota</taxon>
        <taxon>Fungi</taxon>
        <taxon>Dikarya</taxon>
        <taxon>Basidiomycota</taxon>
        <taxon>Agaricomycotina</taxon>
        <taxon>Dacrymycetes</taxon>
        <taxon>Dacrymycetales</taxon>
        <taxon>Dacrymycetaceae</taxon>
        <taxon>Dacryopinax</taxon>
    </lineage>
</organism>
<evidence type="ECO:0000256" key="2">
    <source>
        <dbReference type="ARBA" id="ARBA00023242"/>
    </source>
</evidence>
<dbReference type="PANTHER" id="PTHR46527">
    <property type="entry name" value="NUCLEOPORIN-LIKE PROTEIN 2"/>
    <property type="match status" value="1"/>
</dbReference>
<reference evidence="4 5" key="1">
    <citation type="journal article" date="2012" name="Science">
        <title>The Paleozoic origin of enzymatic lignin decomposition reconstructed from 31 fungal genomes.</title>
        <authorList>
            <person name="Floudas D."/>
            <person name="Binder M."/>
            <person name="Riley R."/>
            <person name="Barry K."/>
            <person name="Blanchette R.A."/>
            <person name="Henrissat B."/>
            <person name="Martinez A.T."/>
            <person name="Otillar R."/>
            <person name="Spatafora J.W."/>
            <person name="Yadav J.S."/>
            <person name="Aerts A."/>
            <person name="Benoit I."/>
            <person name="Boyd A."/>
            <person name="Carlson A."/>
            <person name="Copeland A."/>
            <person name="Coutinho P.M."/>
            <person name="de Vries R.P."/>
            <person name="Ferreira P."/>
            <person name="Findley K."/>
            <person name="Foster B."/>
            <person name="Gaskell J."/>
            <person name="Glotzer D."/>
            <person name="Gorecki P."/>
            <person name="Heitman J."/>
            <person name="Hesse C."/>
            <person name="Hori C."/>
            <person name="Igarashi K."/>
            <person name="Jurgens J.A."/>
            <person name="Kallen N."/>
            <person name="Kersten P."/>
            <person name="Kohler A."/>
            <person name="Kuees U."/>
            <person name="Kumar T.K.A."/>
            <person name="Kuo A."/>
            <person name="LaButti K."/>
            <person name="Larrondo L.F."/>
            <person name="Lindquist E."/>
            <person name="Ling A."/>
            <person name="Lombard V."/>
            <person name="Lucas S."/>
            <person name="Lundell T."/>
            <person name="Martin R."/>
            <person name="McLaughlin D.J."/>
            <person name="Morgenstern I."/>
            <person name="Morin E."/>
            <person name="Murat C."/>
            <person name="Nagy L.G."/>
            <person name="Nolan M."/>
            <person name="Ohm R.A."/>
            <person name="Patyshakuliyeva A."/>
            <person name="Rokas A."/>
            <person name="Ruiz-Duenas F.J."/>
            <person name="Sabat G."/>
            <person name="Salamov A."/>
            <person name="Samejima M."/>
            <person name="Schmutz J."/>
            <person name="Slot J.C."/>
            <person name="St John F."/>
            <person name="Stenlid J."/>
            <person name="Sun H."/>
            <person name="Sun S."/>
            <person name="Syed K."/>
            <person name="Tsang A."/>
            <person name="Wiebenga A."/>
            <person name="Young D."/>
            <person name="Pisabarro A."/>
            <person name="Eastwood D.C."/>
            <person name="Martin F."/>
            <person name="Cullen D."/>
            <person name="Grigoriev I.V."/>
            <person name="Hibbett D.S."/>
        </authorList>
    </citation>
    <scope>NUCLEOTIDE SEQUENCE [LARGE SCALE GENOMIC DNA]</scope>
    <source>
        <strain evidence="4 5">DJM-731 SS1</strain>
    </source>
</reference>
<dbReference type="STRING" id="1858805.M5GFU8"/>